<dbReference type="InterPro" id="IPR037682">
    <property type="entry name" value="TonB_C"/>
</dbReference>
<evidence type="ECO:0000256" key="5">
    <source>
        <dbReference type="ARBA" id="ARBA00022519"/>
    </source>
</evidence>
<gene>
    <name evidence="12" type="ORF">F387_01364</name>
</gene>
<evidence type="ECO:0000259" key="11">
    <source>
        <dbReference type="PROSITE" id="PS52015"/>
    </source>
</evidence>
<dbReference type="Pfam" id="PF03544">
    <property type="entry name" value="TonB_C"/>
    <property type="match status" value="1"/>
</dbReference>
<accession>L8XYI8</accession>
<evidence type="ECO:0000256" key="6">
    <source>
        <dbReference type="ARBA" id="ARBA00022692"/>
    </source>
</evidence>
<comment type="similarity">
    <text evidence="2">Belongs to the TonB family.</text>
</comment>
<evidence type="ECO:0000256" key="2">
    <source>
        <dbReference type="ARBA" id="ARBA00006555"/>
    </source>
</evidence>
<evidence type="ECO:0000256" key="8">
    <source>
        <dbReference type="ARBA" id="ARBA00022989"/>
    </source>
</evidence>
<evidence type="ECO:0000256" key="9">
    <source>
        <dbReference type="ARBA" id="ARBA00023136"/>
    </source>
</evidence>
<dbReference type="RefSeq" id="WP_008316130.1">
    <property type="nucleotide sequence ID" value="NZ_KB372781.1"/>
</dbReference>
<protein>
    <recommendedName>
        <fullName evidence="11">TonB C-terminal domain-containing protein</fullName>
    </recommendedName>
</protein>
<keyword evidence="7" id="KW-0653">Protein transport</keyword>
<feature type="compositionally biased region" description="Low complexity" evidence="10">
    <location>
        <begin position="135"/>
        <end position="150"/>
    </location>
</feature>
<dbReference type="NCBIfam" id="TIGR01352">
    <property type="entry name" value="tonB_Cterm"/>
    <property type="match status" value="1"/>
</dbReference>
<keyword evidence="8" id="KW-1133">Transmembrane helix</keyword>
<dbReference type="EMBL" id="AOBV01000008">
    <property type="protein sequence ID" value="ELV07879.1"/>
    <property type="molecule type" value="Genomic_DNA"/>
</dbReference>
<dbReference type="SUPFAM" id="SSF74653">
    <property type="entry name" value="TolA/TonB C-terminal domain"/>
    <property type="match status" value="1"/>
</dbReference>
<dbReference type="AlphaFoldDB" id="L8XYI8"/>
<keyword evidence="3" id="KW-0813">Transport</keyword>
<dbReference type="HOGENOM" id="CLU_1093940_0_0_6"/>
<keyword evidence="4" id="KW-1003">Cell membrane</keyword>
<keyword evidence="6" id="KW-0812">Transmembrane</keyword>
<keyword evidence="5" id="KW-0997">Cell inner membrane</keyword>
<proteinExistence type="inferred from homology"/>
<evidence type="ECO:0000313" key="12">
    <source>
        <dbReference type="EMBL" id="ELV07879.1"/>
    </source>
</evidence>
<dbReference type="InterPro" id="IPR051045">
    <property type="entry name" value="TonB-dependent_transducer"/>
</dbReference>
<dbReference type="GO" id="GO:0015031">
    <property type="term" value="P:protein transport"/>
    <property type="evidence" value="ECO:0007669"/>
    <property type="project" value="UniProtKB-KW"/>
</dbReference>
<keyword evidence="13" id="KW-1185">Reference proteome</keyword>
<name>L8XYI8_9GAMM</name>
<dbReference type="Gene3D" id="3.30.1150.10">
    <property type="match status" value="1"/>
</dbReference>
<comment type="caution">
    <text evidence="12">The sequence shown here is derived from an EMBL/GenBank/DDBJ whole genome shotgun (WGS) entry which is preliminary data.</text>
</comment>
<feature type="domain" description="TonB C-terminal" evidence="11">
    <location>
        <begin position="162"/>
        <end position="254"/>
    </location>
</feature>
<evidence type="ECO:0000256" key="3">
    <source>
        <dbReference type="ARBA" id="ARBA00022448"/>
    </source>
</evidence>
<dbReference type="GO" id="GO:0005886">
    <property type="term" value="C:plasma membrane"/>
    <property type="evidence" value="ECO:0007669"/>
    <property type="project" value="UniProtKB-SubCell"/>
</dbReference>
<feature type="region of interest" description="Disordered" evidence="10">
    <location>
        <begin position="93"/>
        <end position="186"/>
    </location>
</feature>
<sequence>MKLAEVAALAIVAGGHYFVIQHWFNAKDHVSSSVPLAGTALEVAWFTLPEASAPDLSVDNTTLPQDNSQAPELLAVQSSLDDTFTVEQKPQKLKEIQQIDSPKPVMPTAKSQEVPTENARSTKNKTAKQPQAKPTGRTSGTGTRARATKTVNGGGNGAQFSPPSHQGAALGNRRPKYPEQSLRKKEQGRVTLIAHVLPSGKASHVSIKQSSGFTRLDNAAQKAAEKYHYRPAMQHGKPIAYDYTFTITFSIQQK</sequence>
<evidence type="ECO:0000256" key="4">
    <source>
        <dbReference type="ARBA" id="ARBA00022475"/>
    </source>
</evidence>
<dbReference type="OrthoDB" id="1628901at2"/>
<dbReference type="PANTHER" id="PTHR33446">
    <property type="entry name" value="PROTEIN TONB-RELATED"/>
    <property type="match status" value="1"/>
</dbReference>
<evidence type="ECO:0000256" key="7">
    <source>
        <dbReference type="ARBA" id="ARBA00022927"/>
    </source>
</evidence>
<feature type="compositionally biased region" description="Polar residues" evidence="10">
    <location>
        <begin position="109"/>
        <end position="121"/>
    </location>
</feature>
<evidence type="ECO:0000256" key="1">
    <source>
        <dbReference type="ARBA" id="ARBA00004383"/>
    </source>
</evidence>
<dbReference type="InterPro" id="IPR006260">
    <property type="entry name" value="TonB/TolA_C"/>
</dbReference>
<evidence type="ECO:0000256" key="10">
    <source>
        <dbReference type="SAM" id="MobiDB-lite"/>
    </source>
</evidence>
<dbReference type="PROSITE" id="PS52015">
    <property type="entry name" value="TONB_CTD"/>
    <property type="match status" value="1"/>
</dbReference>
<comment type="subcellular location">
    <subcellularLocation>
        <location evidence="1">Cell inner membrane</location>
        <topology evidence="1">Single-pass membrane protein</topology>
        <orientation evidence="1">Periplasmic side</orientation>
    </subcellularLocation>
</comment>
<keyword evidence="9" id="KW-0472">Membrane</keyword>
<evidence type="ECO:0000313" key="13">
    <source>
        <dbReference type="Proteomes" id="UP000011617"/>
    </source>
</evidence>
<dbReference type="PATRIC" id="fig|1261130.3.peg.1404"/>
<dbReference type="GO" id="GO:0055085">
    <property type="term" value="P:transmembrane transport"/>
    <property type="evidence" value="ECO:0007669"/>
    <property type="project" value="InterPro"/>
</dbReference>
<reference evidence="12 13" key="1">
    <citation type="journal article" date="2013" name="Genome Announc.">
        <title>Complete Genome Sequence of Wohlfahrtiimonas chitiniclastica Strain SH04, Isolated from Chrysomya megacephala Collected from Pudong International Airport in China.</title>
        <authorList>
            <person name="Cao X.M."/>
            <person name="Chen T."/>
            <person name="Xu L.Z."/>
            <person name="Yao L.S."/>
            <person name="Qi J."/>
            <person name="Zhang X.L."/>
            <person name="Yan Q.L."/>
            <person name="Deng Y.H."/>
            <person name="Guo T.Y."/>
            <person name="Wang J."/>
            <person name="Hu K.X."/>
            <person name="Xu B.L."/>
        </authorList>
    </citation>
    <scope>NUCLEOTIDE SEQUENCE [LARGE SCALE GENOMIC DNA]</scope>
    <source>
        <strain evidence="12 13">SH04</strain>
    </source>
</reference>
<dbReference type="Proteomes" id="UP000011617">
    <property type="component" value="Unassembled WGS sequence"/>
</dbReference>
<organism evidence="12 13">
    <name type="scientific">Wohlfahrtiimonas chitiniclastica SH04</name>
    <dbReference type="NCBI Taxonomy" id="1261130"/>
    <lineage>
        <taxon>Bacteria</taxon>
        <taxon>Pseudomonadati</taxon>
        <taxon>Pseudomonadota</taxon>
        <taxon>Gammaproteobacteria</taxon>
        <taxon>Cardiobacteriales</taxon>
        <taxon>Ignatzschineriaceae</taxon>
        <taxon>Wohlfahrtiimonas</taxon>
    </lineage>
</organism>